<reference evidence="1 2" key="1">
    <citation type="submission" date="2019-05" db="EMBL/GenBank/DDBJ databases">
        <title>Another draft genome of Portunus trituberculatus and its Hox gene families provides insights of decapod evolution.</title>
        <authorList>
            <person name="Jeong J.-H."/>
            <person name="Song I."/>
            <person name="Kim S."/>
            <person name="Choi T."/>
            <person name="Kim D."/>
            <person name="Ryu S."/>
            <person name="Kim W."/>
        </authorList>
    </citation>
    <scope>NUCLEOTIDE SEQUENCE [LARGE SCALE GENOMIC DNA]</scope>
    <source>
        <tissue evidence="1">Muscle</tissue>
    </source>
</reference>
<organism evidence="1 2">
    <name type="scientific">Portunus trituberculatus</name>
    <name type="common">Swimming crab</name>
    <name type="synonym">Neptunus trituberculatus</name>
    <dbReference type="NCBI Taxonomy" id="210409"/>
    <lineage>
        <taxon>Eukaryota</taxon>
        <taxon>Metazoa</taxon>
        <taxon>Ecdysozoa</taxon>
        <taxon>Arthropoda</taxon>
        <taxon>Crustacea</taxon>
        <taxon>Multicrustacea</taxon>
        <taxon>Malacostraca</taxon>
        <taxon>Eumalacostraca</taxon>
        <taxon>Eucarida</taxon>
        <taxon>Decapoda</taxon>
        <taxon>Pleocyemata</taxon>
        <taxon>Brachyura</taxon>
        <taxon>Eubrachyura</taxon>
        <taxon>Portunoidea</taxon>
        <taxon>Portunidae</taxon>
        <taxon>Portuninae</taxon>
        <taxon>Portunus</taxon>
    </lineage>
</organism>
<keyword evidence="2" id="KW-1185">Reference proteome</keyword>
<proteinExistence type="predicted"/>
<gene>
    <name evidence="1" type="ORF">E2C01_044869</name>
</gene>
<evidence type="ECO:0000313" key="1">
    <source>
        <dbReference type="EMBL" id="MPC51032.1"/>
    </source>
</evidence>
<dbReference type="EMBL" id="VSRR010009902">
    <property type="protein sequence ID" value="MPC51032.1"/>
    <property type="molecule type" value="Genomic_DNA"/>
</dbReference>
<comment type="caution">
    <text evidence="1">The sequence shown here is derived from an EMBL/GenBank/DDBJ whole genome shotgun (WGS) entry which is preliminary data.</text>
</comment>
<accession>A0A5B7FWQ8</accession>
<name>A0A5B7FWQ8_PORTR</name>
<protein>
    <submittedName>
        <fullName evidence="1">Uncharacterized protein</fullName>
    </submittedName>
</protein>
<dbReference type="Proteomes" id="UP000324222">
    <property type="component" value="Unassembled WGS sequence"/>
</dbReference>
<sequence>MNKSRVEDYEMMTVKVMMMRMMMMMIMMSAWRKFRGPVFVQHPRTHTLAEAAVMGVPCDRAERVNQDKGINVLKPPSQMNLLRSACRHYLLRREQD</sequence>
<evidence type="ECO:0000313" key="2">
    <source>
        <dbReference type="Proteomes" id="UP000324222"/>
    </source>
</evidence>
<dbReference type="AlphaFoldDB" id="A0A5B7FWQ8"/>